<dbReference type="RefSeq" id="WP_078765214.1">
    <property type="nucleotide sequence ID" value="NZ_FUXZ01000003.1"/>
</dbReference>
<keyword evidence="2" id="KW-1185">Reference proteome</keyword>
<dbReference type="GO" id="GO:0003677">
    <property type="term" value="F:DNA binding"/>
    <property type="evidence" value="ECO:0007669"/>
    <property type="project" value="InterPro"/>
</dbReference>
<protein>
    <submittedName>
        <fullName evidence="1">Helix-turn-helix domain-containing protein</fullName>
    </submittedName>
</protein>
<dbReference type="EMBL" id="FUXZ01000003">
    <property type="protein sequence ID" value="SKA60976.1"/>
    <property type="molecule type" value="Genomic_DNA"/>
</dbReference>
<dbReference type="STRING" id="39495.SAMN02745111_00320"/>
<evidence type="ECO:0000313" key="1">
    <source>
        <dbReference type="EMBL" id="SKA60976.1"/>
    </source>
</evidence>
<dbReference type="AlphaFoldDB" id="A0A1T4V7X5"/>
<dbReference type="OrthoDB" id="9781678at2"/>
<name>A0A1T4V7X5_9FIRM</name>
<dbReference type="SUPFAM" id="SSF47413">
    <property type="entry name" value="lambda repressor-like DNA-binding domains"/>
    <property type="match status" value="1"/>
</dbReference>
<dbReference type="Gene3D" id="1.10.10.2830">
    <property type="match status" value="1"/>
</dbReference>
<evidence type="ECO:0000313" key="2">
    <source>
        <dbReference type="Proteomes" id="UP000190814"/>
    </source>
</evidence>
<accession>A0A1T4V7X5</accession>
<proteinExistence type="predicted"/>
<dbReference type="InterPro" id="IPR010982">
    <property type="entry name" value="Lambda_DNA-bd_dom_sf"/>
</dbReference>
<sequence length="110" mass="12417">MAKINYEIRKEIEALNNKGISQKKMASILGLNQSSISREMKRCDPYSADIAEKISNKSKSQNELIISQVLLLRKQGMSIKAISDRLDVYFDAVKKIINDNTKGEIDGNKK</sequence>
<dbReference type="Proteomes" id="UP000190814">
    <property type="component" value="Unassembled WGS sequence"/>
</dbReference>
<organism evidence="1 2">
    <name type="scientific">Eubacterium uniforme</name>
    <dbReference type="NCBI Taxonomy" id="39495"/>
    <lineage>
        <taxon>Bacteria</taxon>
        <taxon>Bacillati</taxon>
        <taxon>Bacillota</taxon>
        <taxon>Clostridia</taxon>
        <taxon>Eubacteriales</taxon>
        <taxon>Eubacteriaceae</taxon>
        <taxon>Eubacterium</taxon>
    </lineage>
</organism>
<gene>
    <name evidence="1" type="ORF">SAMN02745111_00320</name>
</gene>
<reference evidence="1 2" key="1">
    <citation type="submission" date="2017-02" db="EMBL/GenBank/DDBJ databases">
        <authorList>
            <person name="Peterson S.W."/>
        </authorList>
    </citation>
    <scope>NUCLEOTIDE SEQUENCE [LARGE SCALE GENOMIC DNA]</scope>
    <source>
        <strain evidence="1 2">ATCC 35992</strain>
    </source>
</reference>